<dbReference type="Gene3D" id="3.40.50.1820">
    <property type="entry name" value="alpha/beta hydrolase"/>
    <property type="match status" value="1"/>
</dbReference>
<dbReference type="InterPro" id="IPR016292">
    <property type="entry name" value="Epoxide_hydrolase"/>
</dbReference>
<dbReference type="Proteomes" id="UP001215097">
    <property type="component" value="Chromosome"/>
</dbReference>
<comment type="similarity">
    <text evidence="1">Belongs to the peptidase S33 family.</text>
</comment>
<dbReference type="InterPro" id="IPR010497">
    <property type="entry name" value="Epoxide_hydro_N"/>
</dbReference>
<dbReference type="EMBL" id="CP078075">
    <property type="protein sequence ID" value="WDM45212.1"/>
    <property type="molecule type" value="Genomic_DNA"/>
</dbReference>
<evidence type="ECO:0000313" key="6">
    <source>
        <dbReference type="Proteomes" id="UP001215097"/>
    </source>
</evidence>
<name>A0ABY7XT40_MICLT</name>
<accession>A0ABY7XT40</accession>
<dbReference type="PRINTS" id="PR00412">
    <property type="entry name" value="EPOXHYDRLASE"/>
</dbReference>
<organism evidence="5 6">
    <name type="scientific">Microbacterium luteolum</name>
    <name type="common">Aureobacterium luteolum</name>
    <dbReference type="NCBI Taxonomy" id="69367"/>
    <lineage>
        <taxon>Bacteria</taxon>
        <taxon>Bacillati</taxon>
        <taxon>Actinomycetota</taxon>
        <taxon>Actinomycetes</taxon>
        <taxon>Micrococcales</taxon>
        <taxon>Microbacteriaceae</taxon>
        <taxon>Microbacterium</taxon>
    </lineage>
</organism>
<proteinExistence type="inferred from homology"/>
<gene>
    <name evidence="5" type="ORF">KV395_19025</name>
</gene>
<keyword evidence="2" id="KW-0058">Aromatic hydrocarbons catabolism</keyword>
<evidence type="ECO:0000313" key="5">
    <source>
        <dbReference type="EMBL" id="WDM45212.1"/>
    </source>
</evidence>
<protein>
    <submittedName>
        <fullName evidence="5">Epoxide hydrolase 1</fullName>
    </submittedName>
</protein>
<evidence type="ECO:0000256" key="3">
    <source>
        <dbReference type="ARBA" id="ARBA00022801"/>
    </source>
</evidence>
<evidence type="ECO:0000259" key="4">
    <source>
        <dbReference type="Pfam" id="PF06441"/>
    </source>
</evidence>
<dbReference type="GO" id="GO:0016787">
    <property type="term" value="F:hydrolase activity"/>
    <property type="evidence" value="ECO:0007669"/>
    <property type="project" value="UniProtKB-KW"/>
</dbReference>
<dbReference type="InterPro" id="IPR029058">
    <property type="entry name" value="AB_hydrolase_fold"/>
</dbReference>
<dbReference type="PIRSF" id="PIRSF001112">
    <property type="entry name" value="Epoxide_hydrolase"/>
    <property type="match status" value="1"/>
</dbReference>
<keyword evidence="6" id="KW-1185">Reference proteome</keyword>
<reference evidence="5 6" key="1">
    <citation type="submission" date="2021-06" db="EMBL/GenBank/DDBJ databases">
        <title>Genome-based taxonomic framework of Microbacterium strains isolated from marine environment, the description of four new species and reclassification of four preexisting species.</title>
        <authorList>
            <person name="Lee S.D."/>
            <person name="Kim S.-M."/>
            <person name="Byeon Y.-S."/>
            <person name="Yang H.L."/>
            <person name="Kim I.S."/>
        </authorList>
    </citation>
    <scope>NUCLEOTIDE SEQUENCE [LARGE SCALE GENOMIC DNA]</scope>
    <source>
        <strain evidence="5 6">KACC 14465</strain>
    </source>
</reference>
<dbReference type="Pfam" id="PF06441">
    <property type="entry name" value="EHN"/>
    <property type="match status" value="1"/>
</dbReference>
<evidence type="ECO:0000256" key="2">
    <source>
        <dbReference type="ARBA" id="ARBA00022797"/>
    </source>
</evidence>
<dbReference type="InterPro" id="IPR000639">
    <property type="entry name" value="Epox_hydrolase-like"/>
</dbReference>
<dbReference type="RefSeq" id="WP_282215375.1">
    <property type="nucleotide sequence ID" value="NZ_BAAAUN010000001.1"/>
</dbReference>
<dbReference type="SUPFAM" id="SSF53474">
    <property type="entry name" value="alpha/beta-Hydrolases"/>
    <property type="match status" value="1"/>
</dbReference>
<dbReference type="PANTHER" id="PTHR21661">
    <property type="entry name" value="EPOXIDE HYDROLASE 1-RELATED"/>
    <property type="match status" value="1"/>
</dbReference>
<keyword evidence="3 5" id="KW-0378">Hydrolase</keyword>
<evidence type="ECO:0000256" key="1">
    <source>
        <dbReference type="ARBA" id="ARBA00010088"/>
    </source>
</evidence>
<feature type="domain" description="Epoxide hydrolase N-terminal" evidence="4">
    <location>
        <begin position="8"/>
        <end position="113"/>
    </location>
</feature>
<dbReference type="PANTHER" id="PTHR21661:SF35">
    <property type="entry name" value="EPOXIDE HYDROLASE"/>
    <property type="match status" value="1"/>
</dbReference>
<sequence length="416" mass="45402">MTNNSDSIRPFRIDISDEELDDLRRRISQARWPRDLDGMGWDRGVPTSYLRPLAEYWRDRFDWREQEARLNELPQYVTDVDGQQIHFVHVRSEVPGARPLLLLHGWPSSFVEFLDVIGPLTDPVAHGGRAEDAVHIVIPSLPGYGFSPLTGAGWGDLFRIAGAMAEVMTRLGYDRFLAHGTDVGSGIVGMLPMVTPGRVIATHVNGPSPFPLGPALSVDALPDAERERAARFNAFRDDGAGYLHIQATRPQTVSYGLNDSPVAQLAWIVEKFREWTDPAADLPEDAVDIDRLLTTVSITWFTQSGWSSAHALYEGMQVYRQFAAMAGGAAGGGDAGYTEDAGYADADAGASGGWEAPPAPPAAASVFAADLSVRSVVDPASAFESWTEHDSGGHFPAMEVPEILVADIRRFFDGRR</sequence>